<evidence type="ECO:0000313" key="3">
    <source>
        <dbReference type="Proteomes" id="UP000295678"/>
    </source>
</evidence>
<name>A0A4R3MBW9_9HYPH</name>
<keyword evidence="3" id="KW-1185">Reference proteome</keyword>
<evidence type="ECO:0000256" key="1">
    <source>
        <dbReference type="SAM" id="MobiDB-lite"/>
    </source>
</evidence>
<dbReference type="AlphaFoldDB" id="A0A4R3MBW9"/>
<dbReference type="EMBL" id="SMAK01000005">
    <property type="protein sequence ID" value="TCT10632.1"/>
    <property type="molecule type" value="Genomic_DNA"/>
</dbReference>
<sequence length="51" mass="4950">MASRVSAVIPAAAARRAGFGGATVMLPYPADPGSTGSPFGLTIGNGDSRDG</sequence>
<feature type="region of interest" description="Disordered" evidence="1">
    <location>
        <begin position="29"/>
        <end position="51"/>
    </location>
</feature>
<accession>A0A4R3MBW9</accession>
<proteinExistence type="predicted"/>
<protein>
    <submittedName>
        <fullName evidence="2">Uncharacterized protein</fullName>
    </submittedName>
</protein>
<organism evidence="2 3">
    <name type="scientific">Tepidamorphus gemmatus</name>
    <dbReference type="NCBI Taxonomy" id="747076"/>
    <lineage>
        <taxon>Bacteria</taxon>
        <taxon>Pseudomonadati</taxon>
        <taxon>Pseudomonadota</taxon>
        <taxon>Alphaproteobacteria</taxon>
        <taxon>Hyphomicrobiales</taxon>
        <taxon>Tepidamorphaceae</taxon>
        <taxon>Tepidamorphus</taxon>
    </lineage>
</organism>
<evidence type="ECO:0000313" key="2">
    <source>
        <dbReference type="EMBL" id="TCT10632.1"/>
    </source>
</evidence>
<dbReference type="Proteomes" id="UP000295678">
    <property type="component" value="Unassembled WGS sequence"/>
</dbReference>
<reference evidence="2 3" key="1">
    <citation type="submission" date="2019-03" db="EMBL/GenBank/DDBJ databases">
        <title>Genomic Encyclopedia of Type Strains, Phase IV (KMG-IV): sequencing the most valuable type-strain genomes for metagenomic binning, comparative biology and taxonomic classification.</title>
        <authorList>
            <person name="Goeker M."/>
        </authorList>
    </citation>
    <scope>NUCLEOTIDE SEQUENCE [LARGE SCALE GENOMIC DNA]</scope>
    <source>
        <strain evidence="2 3">DSM 19345</strain>
    </source>
</reference>
<comment type="caution">
    <text evidence="2">The sequence shown here is derived from an EMBL/GenBank/DDBJ whole genome shotgun (WGS) entry which is preliminary data.</text>
</comment>
<gene>
    <name evidence="2" type="ORF">EDC22_105131</name>
</gene>